<accession>A0A6V7VQL6</accession>
<evidence type="ECO:0000313" key="1">
    <source>
        <dbReference type="EMBL" id="CAD2176451.1"/>
    </source>
</evidence>
<reference evidence="1 2" key="1">
    <citation type="submission" date="2020-08" db="EMBL/GenBank/DDBJ databases">
        <authorList>
            <person name="Koutsovoulos G."/>
            <person name="Danchin GJ E."/>
        </authorList>
    </citation>
    <scope>NUCLEOTIDE SEQUENCE [LARGE SCALE GENOMIC DNA]</scope>
</reference>
<name>A0A6V7VQL6_MELEN</name>
<dbReference type="AlphaFoldDB" id="A0A6V7VQL6"/>
<gene>
    <name evidence="1" type="ORF">MENT_LOCUS28263</name>
</gene>
<sequence length="45" mass="5304">MKISNILIVWRGKEVLIKLSKFIHLKNQKIVLKIVFLLFSLPCTH</sequence>
<dbReference type="Proteomes" id="UP000580250">
    <property type="component" value="Unassembled WGS sequence"/>
</dbReference>
<dbReference type="EMBL" id="CAJEWN010000276">
    <property type="protein sequence ID" value="CAD2176451.1"/>
    <property type="molecule type" value="Genomic_DNA"/>
</dbReference>
<proteinExistence type="predicted"/>
<evidence type="ECO:0000313" key="2">
    <source>
        <dbReference type="Proteomes" id="UP000580250"/>
    </source>
</evidence>
<protein>
    <submittedName>
        <fullName evidence="1">Uncharacterized protein</fullName>
    </submittedName>
</protein>
<comment type="caution">
    <text evidence="1">The sequence shown here is derived from an EMBL/GenBank/DDBJ whole genome shotgun (WGS) entry which is preliminary data.</text>
</comment>
<organism evidence="1 2">
    <name type="scientific">Meloidogyne enterolobii</name>
    <name type="common">Root-knot nematode worm</name>
    <name type="synonym">Meloidogyne mayaguensis</name>
    <dbReference type="NCBI Taxonomy" id="390850"/>
    <lineage>
        <taxon>Eukaryota</taxon>
        <taxon>Metazoa</taxon>
        <taxon>Ecdysozoa</taxon>
        <taxon>Nematoda</taxon>
        <taxon>Chromadorea</taxon>
        <taxon>Rhabditida</taxon>
        <taxon>Tylenchina</taxon>
        <taxon>Tylenchomorpha</taxon>
        <taxon>Tylenchoidea</taxon>
        <taxon>Meloidogynidae</taxon>
        <taxon>Meloidogyninae</taxon>
        <taxon>Meloidogyne</taxon>
    </lineage>
</organism>